<proteinExistence type="predicted"/>
<evidence type="ECO:0000259" key="3">
    <source>
        <dbReference type="Pfam" id="PF08800"/>
    </source>
</evidence>
<feature type="domain" description="Virulence-associated protein E-like" evidence="1">
    <location>
        <begin position="442"/>
        <end position="632"/>
    </location>
</feature>
<evidence type="ECO:0000259" key="2">
    <source>
        <dbReference type="Pfam" id="PF08707"/>
    </source>
</evidence>
<accession>A0A6J5MWD6</accession>
<dbReference type="InterPro" id="IPR007936">
    <property type="entry name" value="VapE-like_dom"/>
</dbReference>
<reference evidence="4" key="1">
    <citation type="submission" date="2020-04" db="EMBL/GenBank/DDBJ databases">
        <authorList>
            <person name="Chiriac C."/>
            <person name="Salcher M."/>
            <person name="Ghai R."/>
            <person name="Kavagutti S V."/>
        </authorList>
    </citation>
    <scope>NUCLEOTIDE SEQUENCE</scope>
</reference>
<gene>
    <name evidence="4" type="ORF">UFOVP600_23</name>
</gene>
<dbReference type="EMBL" id="LR796560">
    <property type="protein sequence ID" value="CAB4151585.1"/>
    <property type="molecule type" value="Genomic_DNA"/>
</dbReference>
<evidence type="ECO:0000313" key="4">
    <source>
        <dbReference type="EMBL" id="CAB4151585.1"/>
    </source>
</evidence>
<name>A0A6J5MWD6_9CAUD</name>
<dbReference type="PANTHER" id="PTHR34985:SF1">
    <property type="entry name" value="SLR0554 PROTEIN"/>
    <property type="match status" value="1"/>
</dbReference>
<evidence type="ECO:0000259" key="1">
    <source>
        <dbReference type="Pfam" id="PF05272"/>
    </source>
</evidence>
<dbReference type="Pfam" id="PF05272">
    <property type="entry name" value="VapE-like_dom"/>
    <property type="match status" value="1"/>
</dbReference>
<dbReference type="SUPFAM" id="SSF52540">
    <property type="entry name" value="P-loop containing nucleoside triphosphate hydrolases"/>
    <property type="match status" value="1"/>
</dbReference>
<dbReference type="Pfam" id="PF08800">
    <property type="entry name" value="BT4734-like_N"/>
    <property type="match status" value="1"/>
</dbReference>
<organism evidence="4">
    <name type="scientific">uncultured Caudovirales phage</name>
    <dbReference type="NCBI Taxonomy" id="2100421"/>
    <lineage>
        <taxon>Viruses</taxon>
        <taxon>Duplodnaviria</taxon>
        <taxon>Heunggongvirae</taxon>
        <taxon>Uroviricota</taxon>
        <taxon>Caudoviricetes</taxon>
        <taxon>Peduoviridae</taxon>
        <taxon>Maltschvirus</taxon>
        <taxon>Maltschvirus maltsch</taxon>
    </lineage>
</organism>
<dbReference type="PANTHER" id="PTHR34985">
    <property type="entry name" value="SLR0554 PROTEIN"/>
    <property type="match status" value="1"/>
</dbReference>
<sequence length="727" mass="84569">MIFSKYKTHFEKDNIKIDFDKYVELVKNGDHQGLIFNARANIKDKVIYNSFKSQLPAITGSCTQKQGGRSVANVEEMNGLILLDIDDNVDTELRKRIDEDKYTMCSNRSVSGTGLVVFVKINPELFIESFHGLAQYYSDTFNVDIDQSCKDASRLRYISYDMDVYVNEKSIKFVAKKQKKEVKKEKFFFAQDDFSYIINQIKSRNIDLCEDDYKKFCDIGFAIGSEFGINGLDYFKAICQNGSKYDEKRIEKQYSKFCKQGTINISTFYHYAKQSGCELYSETSKKIIKRVAVGKANGSIQTPESVIKTLEILGTTTTDKKFIQQLIDSKENFVKNIEDEDNETVKLDNFIKENYPIIKNDFNQLMEIGNEILNDEIINTITVHAKKYFDFKISGTDVRQLIFNSKSLSYNPIADYFKNNNSEITGNEIDEYADLIQPFNIFNRWLLKKWLVGAIHNWTAPYEHEEVSPLVLVLCGKQASGKTSFFRNILPLELRKYFIDESMEEAGKDVMKRMATSLIMLNDEFGGMAGKDVKNFKKITEKNKITVRLPYGHLDVDLKRRTMLCGTTNDSAVLKDETGNRRILPIEFNSVDYEKAKAFNKDSLLKCAYTMYKDNFEFRIFSKEDIDYLNENTTANLEIDIFEDLFFTEFAIEQSETFINEVILNQGEIMDYMSIKFKTQLSKYDIKRLVTKHKMEIKLYRYMGKVKKGYKLYKEFEFMKNNNEPPF</sequence>
<feature type="domain" description="BT4734-like N-terminal" evidence="3">
    <location>
        <begin position="51"/>
        <end position="165"/>
    </location>
</feature>
<dbReference type="Pfam" id="PF08707">
    <property type="entry name" value="PriCT_2"/>
    <property type="match status" value="1"/>
</dbReference>
<dbReference type="GO" id="GO:0016817">
    <property type="term" value="F:hydrolase activity, acting on acid anhydrides"/>
    <property type="evidence" value="ECO:0007669"/>
    <property type="project" value="InterPro"/>
</dbReference>
<feature type="domain" description="Primase C-terminal 2" evidence="2">
    <location>
        <begin position="209"/>
        <end position="272"/>
    </location>
</feature>
<dbReference type="InterPro" id="IPR014907">
    <property type="entry name" value="BT4734-like_N"/>
</dbReference>
<protein>
    <submittedName>
        <fullName evidence="4">Primase, C-terminal 2</fullName>
    </submittedName>
</protein>
<dbReference type="InterPro" id="IPR014819">
    <property type="entry name" value="PriCT_2"/>
</dbReference>
<dbReference type="InterPro" id="IPR027417">
    <property type="entry name" value="P-loop_NTPase"/>
</dbReference>